<protein>
    <submittedName>
        <fullName evidence="4">TetR/AcrR family transcriptional regulator</fullName>
    </submittedName>
</protein>
<dbReference type="AlphaFoldDB" id="A0A3S9PCL1"/>
<name>A0A3S9PCL1_STRLT</name>
<reference evidence="4 5" key="1">
    <citation type="submission" date="2018-12" db="EMBL/GenBank/DDBJ databases">
        <title>The whole draft genome of Streptomyce luteoverticillatus CGMCC 15060.</title>
        <authorList>
            <person name="Feng Z."/>
            <person name="Chen G."/>
            <person name="Zhang J."/>
            <person name="Zhu H."/>
            <person name="Yu X."/>
            <person name="Zhang W."/>
            <person name="Zhang X."/>
        </authorList>
    </citation>
    <scope>NUCLEOTIDE SEQUENCE [LARGE SCALE GENOMIC DNA]</scope>
    <source>
        <strain evidence="4 5">CGMCC 15060</strain>
    </source>
</reference>
<feature type="DNA-binding region" description="H-T-H motif" evidence="2">
    <location>
        <begin position="36"/>
        <end position="55"/>
    </location>
</feature>
<dbReference type="GO" id="GO:0000976">
    <property type="term" value="F:transcription cis-regulatory region binding"/>
    <property type="evidence" value="ECO:0007669"/>
    <property type="project" value="TreeGrafter"/>
</dbReference>
<dbReference type="InterPro" id="IPR041678">
    <property type="entry name" value="TetR_C_16"/>
</dbReference>
<dbReference type="SUPFAM" id="SSF48498">
    <property type="entry name" value="Tetracyclin repressor-like, C-terminal domain"/>
    <property type="match status" value="1"/>
</dbReference>
<proteinExistence type="predicted"/>
<dbReference type="SUPFAM" id="SSF46689">
    <property type="entry name" value="Homeodomain-like"/>
    <property type="match status" value="1"/>
</dbReference>
<evidence type="ECO:0000256" key="2">
    <source>
        <dbReference type="PROSITE-ProRule" id="PRU00335"/>
    </source>
</evidence>
<accession>A0A3S9PCL1</accession>
<evidence type="ECO:0000313" key="5">
    <source>
        <dbReference type="Proteomes" id="UP000267900"/>
    </source>
</evidence>
<dbReference type="GO" id="GO:0003700">
    <property type="term" value="F:DNA-binding transcription factor activity"/>
    <property type="evidence" value="ECO:0007669"/>
    <property type="project" value="TreeGrafter"/>
</dbReference>
<dbReference type="Pfam" id="PF00440">
    <property type="entry name" value="TetR_N"/>
    <property type="match status" value="1"/>
</dbReference>
<dbReference type="InterPro" id="IPR023772">
    <property type="entry name" value="DNA-bd_HTH_TetR-type_CS"/>
</dbReference>
<gene>
    <name evidence="4" type="ORF">EKH77_01585</name>
</gene>
<organism evidence="4 5">
    <name type="scientific">Streptomyces luteoverticillatus</name>
    <name type="common">Streptoverticillium luteoverticillatus</name>
    <dbReference type="NCBI Taxonomy" id="66425"/>
    <lineage>
        <taxon>Bacteria</taxon>
        <taxon>Bacillati</taxon>
        <taxon>Actinomycetota</taxon>
        <taxon>Actinomycetes</taxon>
        <taxon>Kitasatosporales</taxon>
        <taxon>Streptomycetaceae</taxon>
        <taxon>Streptomyces</taxon>
    </lineage>
</organism>
<dbReference type="PANTHER" id="PTHR30055:SF235">
    <property type="entry name" value="TRANSCRIPTIONAL REGULATORY PROTEIN"/>
    <property type="match status" value="1"/>
</dbReference>
<dbReference type="PROSITE" id="PS50977">
    <property type="entry name" value="HTH_TETR_2"/>
    <property type="match status" value="1"/>
</dbReference>
<sequence>MTDGKPVRRRHADTTRQALIDAAAGLFAERGYDRTTVRAIADRAGVNQALLFRYFGSKTALFGEVMANDGRRRLRETPPERLLESALRGLLDPAGDAPQGDRSLEVFLRSAGGEDEVADTSRRLSEEYARTLARLTGEEDAELRAALVLAWLLGIGLTRLVVRQEPLAGADPERVCRLMLDASRTLLEGLA</sequence>
<dbReference type="RefSeq" id="WP_126912641.1">
    <property type="nucleotide sequence ID" value="NZ_CP034587.1"/>
</dbReference>
<dbReference type="PRINTS" id="PR00455">
    <property type="entry name" value="HTHTETR"/>
</dbReference>
<dbReference type="InterPro" id="IPR009057">
    <property type="entry name" value="Homeodomain-like_sf"/>
</dbReference>
<dbReference type="InterPro" id="IPR001647">
    <property type="entry name" value="HTH_TetR"/>
</dbReference>
<dbReference type="OrthoDB" id="3210235at2"/>
<evidence type="ECO:0000256" key="1">
    <source>
        <dbReference type="ARBA" id="ARBA00023125"/>
    </source>
</evidence>
<dbReference type="Gene3D" id="1.10.357.10">
    <property type="entry name" value="Tetracycline Repressor, domain 2"/>
    <property type="match status" value="1"/>
</dbReference>
<feature type="domain" description="HTH tetR-type" evidence="3">
    <location>
        <begin position="13"/>
        <end position="73"/>
    </location>
</feature>
<dbReference type="EMBL" id="CP034587">
    <property type="protein sequence ID" value="AZQ70076.1"/>
    <property type="molecule type" value="Genomic_DNA"/>
</dbReference>
<evidence type="ECO:0000259" key="3">
    <source>
        <dbReference type="PROSITE" id="PS50977"/>
    </source>
</evidence>
<dbReference type="PANTHER" id="PTHR30055">
    <property type="entry name" value="HTH-TYPE TRANSCRIPTIONAL REGULATOR RUTR"/>
    <property type="match status" value="1"/>
</dbReference>
<keyword evidence="5" id="KW-1185">Reference proteome</keyword>
<dbReference type="Pfam" id="PF17920">
    <property type="entry name" value="TetR_C_16"/>
    <property type="match status" value="1"/>
</dbReference>
<dbReference type="PROSITE" id="PS01081">
    <property type="entry name" value="HTH_TETR_1"/>
    <property type="match status" value="1"/>
</dbReference>
<dbReference type="InterPro" id="IPR050109">
    <property type="entry name" value="HTH-type_TetR-like_transc_reg"/>
</dbReference>
<dbReference type="InterPro" id="IPR036271">
    <property type="entry name" value="Tet_transcr_reg_TetR-rel_C_sf"/>
</dbReference>
<keyword evidence="1 2" id="KW-0238">DNA-binding</keyword>
<evidence type="ECO:0000313" key="4">
    <source>
        <dbReference type="EMBL" id="AZQ70076.1"/>
    </source>
</evidence>
<dbReference type="Proteomes" id="UP000267900">
    <property type="component" value="Chromosome"/>
</dbReference>